<reference evidence="2" key="1">
    <citation type="journal article" date="2014" name="Nat. Genet.">
        <title>Genome of the human hookworm Necator americanus.</title>
        <authorList>
            <person name="Tang Y.T."/>
            <person name="Gao X."/>
            <person name="Rosa B.A."/>
            <person name="Abubucker S."/>
            <person name="Hallsworth-Pepin K."/>
            <person name="Martin J."/>
            <person name="Tyagi R."/>
            <person name="Heizer E."/>
            <person name="Zhang X."/>
            <person name="Bhonagiri-Palsikar V."/>
            <person name="Minx P."/>
            <person name="Warren W.C."/>
            <person name="Wang Q."/>
            <person name="Zhan B."/>
            <person name="Hotez P.J."/>
            <person name="Sternberg P.W."/>
            <person name="Dougall A."/>
            <person name="Gaze S.T."/>
            <person name="Mulvenna J."/>
            <person name="Sotillo J."/>
            <person name="Ranganathan S."/>
            <person name="Rabelo E.M."/>
            <person name="Wilson R.K."/>
            <person name="Felgner P.L."/>
            <person name="Bethony J."/>
            <person name="Hawdon J.M."/>
            <person name="Gasser R.B."/>
            <person name="Loukas A."/>
            <person name="Mitreva M."/>
        </authorList>
    </citation>
    <scope>NUCLEOTIDE SEQUENCE [LARGE SCALE GENOMIC DNA]</scope>
</reference>
<dbReference type="Proteomes" id="UP000053676">
    <property type="component" value="Unassembled WGS sequence"/>
</dbReference>
<dbReference type="AlphaFoldDB" id="W2TPR7"/>
<name>W2TPR7_NECAM</name>
<proteinExistence type="predicted"/>
<organism evidence="1 2">
    <name type="scientific">Necator americanus</name>
    <name type="common">Human hookworm</name>
    <dbReference type="NCBI Taxonomy" id="51031"/>
    <lineage>
        <taxon>Eukaryota</taxon>
        <taxon>Metazoa</taxon>
        <taxon>Ecdysozoa</taxon>
        <taxon>Nematoda</taxon>
        <taxon>Chromadorea</taxon>
        <taxon>Rhabditida</taxon>
        <taxon>Rhabditina</taxon>
        <taxon>Rhabditomorpha</taxon>
        <taxon>Strongyloidea</taxon>
        <taxon>Ancylostomatidae</taxon>
        <taxon>Bunostominae</taxon>
        <taxon>Necator</taxon>
    </lineage>
</organism>
<dbReference type="EMBL" id="KI658293">
    <property type="protein sequence ID" value="ETN83131.1"/>
    <property type="molecule type" value="Genomic_DNA"/>
</dbReference>
<keyword evidence="2" id="KW-1185">Reference proteome</keyword>
<protein>
    <submittedName>
        <fullName evidence="1">Uncharacterized protein</fullName>
    </submittedName>
</protein>
<dbReference type="KEGG" id="nai:NECAME_17565"/>
<accession>W2TPR7</accession>
<gene>
    <name evidence="1" type="ORF">NECAME_17565</name>
</gene>
<evidence type="ECO:0000313" key="2">
    <source>
        <dbReference type="Proteomes" id="UP000053676"/>
    </source>
</evidence>
<sequence length="90" mass="10127">MNDFDLLHLPTVSHLGIKIAFAETEIIMAATATVFVERTEPFLSPALHCFNKTRKILRKCLVSSESRKSRIPSGNKLRILPVTKTTVFND</sequence>
<evidence type="ECO:0000313" key="1">
    <source>
        <dbReference type="EMBL" id="ETN83131.1"/>
    </source>
</evidence>